<keyword evidence="1" id="KW-0812">Transmembrane</keyword>
<dbReference type="Proteomes" id="UP000275408">
    <property type="component" value="Unassembled WGS sequence"/>
</dbReference>
<organism evidence="2 3">
    <name type="scientific">Pocillopora damicornis</name>
    <name type="common">Cauliflower coral</name>
    <name type="synonym">Millepora damicornis</name>
    <dbReference type="NCBI Taxonomy" id="46731"/>
    <lineage>
        <taxon>Eukaryota</taxon>
        <taxon>Metazoa</taxon>
        <taxon>Cnidaria</taxon>
        <taxon>Anthozoa</taxon>
        <taxon>Hexacorallia</taxon>
        <taxon>Scleractinia</taxon>
        <taxon>Astrocoeniina</taxon>
        <taxon>Pocilloporidae</taxon>
        <taxon>Pocillopora</taxon>
    </lineage>
</organism>
<protein>
    <submittedName>
        <fullName evidence="2">Uncharacterized protein</fullName>
    </submittedName>
</protein>
<gene>
    <name evidence="2" type="ORF">pdam_00019266</name>
</gene>
<accession>A0A3M6URL7</accession>
<feature type="transmembrane region" description="Helical" evidence="1">
    <location>
        <begin position="45"/>
        <end position="69"/>
    </location>
</feature>
<sequence>MGTEFVERHYYGPSKKQIGNRLVRCVFSDNGIYEISFSSLTRVRVICLGVSYISLSSSIVSYITAILYVDPKATDPALEGKLQRSSCLC</sequence>
<keyword evidence="3" id="KW-1185">Reference proteome</keyword>
<dbReference type="AlphaFoldDB" id="A0A3M6URL7"/>
<proteinExistence type="predicted"/>
<dbReference type="EMBL" id="RCHS01000867">
    <property type="protein sequence ID" value="RMX56316.1"/>
    <property type="molecule type" value="Genomic_DNA"/>
</dbReference>
<evidence type="ECO:0000256" key="1">
    <source>
        <dbReference type="SAM" id="Phobius"/>
    </source>
</evidence>
<name>A0A3M6URL7_POCDA</name>
<keyword evidence="1" id="KW-0472">Membrane</keyword>
<comment type="caution">
    <text evidence="2">The sequence shown here is derived from an EMBL/GenBank/DDBJ whole genome shotgun (WGS) entry which is preliminary data.</text>
</comment>
<evidence type="ECO:0000313" key="2">
    <source>
        <dbReference type="EMBL" id="RMX56316.1"/>
    </source>
</evidence>
<evidence type="ECO:0000313" key="3">
    <source>
        <dbReference type="Proteomes" id="UP000275408"/>
    </source>
</evidence>
<reference evidence="2 3" key="1">
    <citation type="journal article" date="2018" name="Sci. Rep.">
        <title>Comparative analysis of the Pocillopora damicornis genome highlights role of immune system in coral evolution.</title>
        <authorList>
            <person name="Cunning R."/>
            <person name="Bay R.A."/>
            <person name="Gillette P."/>
            <person name="Baker A.C."/>
            <person name="Traylor-Knowles N."/>
        </authorList>
    </citation>
    <scope>NUCLEOTIDE SEQUENCE [LARGE SCALE GENOMIC DNA]</scope>
    <source>
        <strain evidence="2">RSMAS</strain>
        <tissue evidence="2">Whole animal</tissue>
    </source>
</reference>
<keyword evidence="1" id="KW-1133">Transmembrane helix</keyword>